<dbReference type="PIRSF" id="PIRSF022062">
    <property type="entry name" value="UCP022062"/>
    <property type="match status" value="1"/>
</dbReference>
<comment type="similarity">
    <text evidence="1">Belongs to the CGI121/TPRKB family.</text>
</comment>
<evidence type="ECO:0000313" key="4">
    <source>
        <dbReference type="Proteomes" id="UP000183275"/>
    </source>
</evidence>
<evidence type="ECO:0000313" key="3">
    <source>
        <dbReference type="EMBL" id="SEW25691.1"/>
    </source>
</evidence>
<dbReference type="NCBIfam" id="NF011465">
    <property type="entry name" value="PRK14886.1-1"/>
    <property type="match status" value="1"/>
</dbReference>
<evidence type="ECO:0000256" key="2">
    <source>
        <dbReference type="SAM" id="MobiDB-lite"/>
    </source>
</evidence>
<dbReference type="STRING" id="1202768.SAMN05216285_3485"/>
<dbReference type="RefSeq" id="WP_049990701.1">
    <property type="nucleotide sequence ID" value="NZ_FOIS01000004.1"/>
</dbReference>
<sequence length="186" mass="20197">MELLECRLAIDDLDAFVAALGEIGDRHGVTIQAFDAGYVADRRHLERAVDLADRAIDRGENVARDRAVEILLYAAGRRQIDRALEMGVAEGETRAVILVDGWPGDASDDETAADGDGTDRTTADENGAIAALETMDAFVDRTPTLETRDDETLCDFFEITDAERGATDATLSAVVRERVALLDVEK</sequence>
<dbReference type="Proteomes" id="UP000183275">
    <property type="component" value="Unassembled WGS sequence"/>
</dbReference>
<gene>
    <name evidence="3" type="ORF">SAMN05216285_3485</name>
</gene>
<dbReference type="Pfam" id="PF08617">
    <property type="entry name" value="CGI-121"/>
    <property type="match status" value="1"/>
</dbReference>
<feature type="region of interest" description="Disordered" evidence="2">
    <location>
        <begin position="102"/>
        <end position="123"/>
    </location>
</feature>
<organism evidence="3 4">
    <name type="scientific">Natrinema salifodinae</name>
    <dbReference type="NCBI Taxonomy" id="1202768"/>
    <lineage>
        <taxon>Archaea</taxon>
        <taxon>Methanobacteriati</taxon>
        <taxon>Methanobacteriota</taxon>
        <taxon>Stenosarchaea group</taxon>
        <taxon>Halobacteria</taxon>
        <taxon>Halobacteriales</taxon>
        <taxon>Natrialbaceae</taxon>
        <taxon>Natrinema</taxon>
    </lineage>
</organism>
<proteinExistence type="inferred from homology"/>
<dbReference type="Gene3D" id="3.30.2380.10">
    <property type="entry name" value="CGI121/TPRKB"/>
    <property type="match status" value="1"/>
</dbReference>
<dbReference type="InterPro" id="IPR016799">
    <property type="entry name" value="UCP022062"/>
</dbReference>
<dbReference type="OrthoDB" id="69587at2157"/>
<dbReference type="EMBL" id="FOIS01000004">
    <property type="protein sequence ID" value="SEW25691.1"/>
    <property type="molecule type" value="Genomic_DNA"/>
</dbReference>
<evidence type="ECO:0000256" key="1">
    <source>
        <dbReference type="ARBA" id="ARBA00005546"/>
    </source>
</evidence>
<accession>A0A1I0QF22</accession>
<reference evidence="4" key="1">
    <citation type="submission" date="2016-10" db="EMBL/GenBank/DDBJ databases">
        <authorList>
            <person name="Varghese N."/>
        </authorList>
    </citation>
    <scope>NUCLEOTIDE SEQUENCE [LARGE SCALE GENOMIC DNA]</scope>
    <source>
        <strain evidence="4">CGMCC 1.12284</strain>
    </source>
</reference>
<dbReference type="InterPro" id="IPR013926">
    <property type="entry name" value="CGI121/TPRKB"/>
</dbReference>
<dbReference type="InterPro" id="IPR036504">
    <property type="entry name" value="CGI121/TPRKB_sf"/>
</dbReference>
<dbReference type="SUPFAM" id="SSF143870">
    <property type="entry name" value="PF0523-like"/>
    <property type="match status" value="1"/>
</dbReference>
<dbReference type="AlphaFoldDB" id="A0A1I0QF22"/>
<dbReference type="eggNOG" id="arCOG02197">
    <property type="taxonomic scope" value="Archaea"/>
</dbReference>
<name>A0A1I0QF22_9EURY</name>
<protein>
    <submittedName>
        <fullName evidence="3">KEOPS complex subunit Cgi121</fullName>
    </submittedName>
</protein>
<keyword evidence="4" id="KW-1185">Reference proteome</keyword>